<dbReference type="Proteomes" id="UP000286482">
    <property type="component" value="Unassembled WGS sequence"/>
</dbReference>
<feature type="chain" id="PRO_5019147417" evidence="1">
    <location>
        <begin position="29"/>
        <end position="327"/>
    </location>
</feature>
<dbReference type="OrthoDB" id="9797506at2"/>
<comment type="caution">
    <text evidence="2">The sequence shown here is derived from an EMBL/GenBank/DDBJ whole genome shotgun (WGS) entry which is preliminary data.</text>
</comment>
<evidence type="ECO:0000256" key="1">
    <source>
        <dbReference type="SAM" id="SignalP"/>
    </source>
</evidence>
<dbReference type="RefSeq" id="WP_120354764.1">
    <property type="nucleotide sequence ID" value="NZ_RAQO01000005.1"/>
</dbReference>
<evidence type="ECO:0000313" key="2">
    <source>
        <dbReference type="EMBL" id="RKF18685.1"/>
    </source>
</evidence>
<keyword evidence="1" id="KW-0732">Signal</keyword>
<gene>
    <name evidence="2" type="ORF">DBZ36_09805</name>
</gene>
<protein>
    <submittedName>
        <fullName evidence="2">Uncharacterized protein</fullName>
    </submittedName>
</protein>
<keyword evidence="3" id="KW-1185">Reference proteome</keyword>
<dbReference type="Gene3D" id="2.60.120.260">
    <property type="entry name" value="Galactose-binding domain-like"/>
    <property type="match status" value="1"/>
</dbReference>
<reference evidence="2 3" key="1">
    <citation type="submission" date="2018-09" db="EMBL/GenBank/DDBJ databases">
        <authorList>
            <person name="Wang Z."/>
        </authorList>
    </citation>
    <scope>NUCLEOTIDE SEQUENCE [LARGE SCALE GENOMIC DNA]</scope>
    <source>
        <strain evidence="2 3">ALS 81</strain>
    </source>
</reference>
<name>A0A420EDD6_9ALTE</name>
<feature type="signal peptide" evidence="1">
    <location>
        <begin position="1"/>
        <end position="28"/>
    </location>
</feature>
<sequence>MRIAKNQVISISSVILLTMGFSPSPGMASDSIISDYRGSASITQGVAQTLESNLFECENGRSRIAGIGEIKDSEGQIWTVPAENHFATAPKAIDLYEECANITPQSLAKVDEASVPVAEVDSDGEEITGYIFADNYFELYINGTLVAVDTVPFTPFNSSIVKFKVKKPYTIAVKVIDWEENLGLGTEDNRGKEYHPGDGGFIASFSDGTVTGSDWQAQTFYTAPIYDLTCLTEVESKRLSETCTIEGTDHGEKAYAAHWETPSNWMAKEFNSSSWPQATLYSEDEIGVNNKKAYMNFIEKFSGAGASFIWSTNVVLDNQVLLRYQVK</sequence>
<dbReference type="EMBL" id="RAQO01000005">
    <property type="protein sequence ID" value="RKF18685.1"/>
    <property type="molecule type" value="Genomic_DNA"/>
</dbReference>
<proteinExistence type="predicted"/>
<organism evidence="2 3">
    <name type="scientific">Alginatibacterium sediminis</name>
    <dbReference type="NCBI Taxonomy" id="2164068"/>
    <lineage>
        <taxon>Bacteria</taxon>
        <taxon>Pseudomonadati</taxon>
        <taxon>Pseudomonadota</taxon>
        <taxon>Gammaproteobacteria</taxon>
        <taxon>Alteromonadales</taxon>
        <taxon>Alteromonadaceae</taxon>
        <taxon>Alginatibacterium</taxon>
    </lineage>
</organism>
<evidence type="ECO:0000313" key="3">
    <source>
        <dbReference type="Proteomes" id="UP000286482"/>
    </source>
</evidence>
<dbReference type="AlphaFoldDB" id="A0A420EDD6"/>
<accession>A0A420EDD6</accession>